<sequence length="356" mass="41910">MDEFEINDMRSEKDFKGITFSKFKKTEAKKELLNSLKDGKIENALNWSAEFICIGAFIDLWDILLNFVGKHIHLGNPKLPIYLDLRFNNFKEIVQCGYIGFEMNMRNNNKIRKLFGEIIIVLCKSQKKHSIESIKIKKTDEFDMTSISTKLKAPNVNYGTELFKKDDPKELFIALNEFMYHLSKDSLNSLDACYWMEWILEFENMCKKKKEICVCERRSFVSVEEKFQKEPIWMIWDAIFISNNAKKSEISKKILKSIFDLFCIRYTSGSKRKRKYLIYFAISLITEKLNDKIPIINDKSTVDNINKKINLIYKEIKKNEVSPATDYLFAGVEKSNREKTIEKLDAFNKMNTIIRN</sequence>
<protein>
    <submittedName>
        <fullName evidence="1">Uncharacterized protein</fullName>
    </submittedName>
</protein>
<dbReference type="EMBL" id="MN739499">
    <property type="protein sequence ID" value="QHT08646.1"/>
    <property type="molecule type" value="Genomic_DNA"/>
</dbReference>
<dbReference type="AlphaFoldDB" id="A0A6C0CUY3"/>
<evidence type="ECO:0000313" key="1">
    <source>
        <dbReference type="EMBL" id="QHT08646.1"/>
    </source>
</evidence>
<proteinExistence type="predicted"/>
<accession>A0A6C0CUY3</accession>
<reference evidence="1" key="1">
    <citation type="journal article" date="2020" name="Nature">
        <title>Giant virus diversity and host interactions through global metagenomics.</title>
        <authorList>
            <person name="Schulz F."/>
            <person name="Roux S."/>
            <person name="Paez-Espino D."/>
            <person name="Jungbluth S."/>
            <person name="Walsh D.A."/>
            <person name="Denef V.J."/>
            <person name="McMahon K.D."/>
            <person name="Konstantinidis K.T."/>
            <person name="Eloe-Fadrosh E.A."/>
            <person name="Kyrpides N.C."/>
            <person name="Woyke T."/>
        </authorList>
    </citation>
    <scope>NUCLEOTIDE SEQUENCE</scope>
    <source>
        <strain evidence="1">GVMAG-M-3300023109-53</strain>
    </source>
</reference>
<organism evidence="1">
    <name type="scientific">viral metagenome</name>
    <dbReference type="NCBI Taxonomy" id="1070528"/>
    <lineage>
        <taxon>unclassified sequences</taxon>
        <taxon>metagenomes</taxon>
        <taxon>organismal metagenomes</taxon>
    </lineage>
</organism>
<name>A0A6C0CUY3_9ZZZZ</name>